<evidence type="ECO:0000313" key="1">
    <source>
        <dbReference type="EMBL" id="TRY12613.1"/>
    </source>
</evidence>
<organism evidence="1 2">
    <name type="scientific">Shewanella hanedai</name>
    <name type="common">Alteromonas hanedai</name>
    <dbReference type="NCBI Taxonomy" id="25"/>
    <lineage>
        <taxon>Bacteria</taxon>
        <taxon>Pseudomonadati</taxon>
        <taxon>Pseudomonadota</taxon>
        <taxon>Gammaproteobacteria</taxon>
        <taxon>Alteromonadales</taxon>
        <taxon>Shewanellaceae</taxon>
        <taxon>Shewanella</taxon>
    </lineage>
</organism>
<protein>
    <submittedName>
        <fullName evidence="1">DUF3319 domain-containing protein</fullName>
    </submittedName>
</protein>
<dbReference type="RefSeq" id="WP_144041925.1">
    <property type="nucleotide sequence ID" value="NZ_BMPL01000029.1"/>
</dbReference>
<dbReference type="Proteomes" id="UP000318126">
    <property type="component" value="Unassembled WGS sequence"/>
</dbReference>
<keyword evidence="2" id="KW-1185">Reference proteome</keyword>
<sequence length="78" mass="9001">MRKLIYQGYILTNAKGLTDTWTLTISGQCRTGSLFELRRQINFYCELGVLPPTKLNKQTGTKTNPAIERIPPRRYLIK</sequence>
<dbReference type="Pfam" id="PF11782">
    <property type="entry name" value="DUF3319"/>
    <property type="match status" value="1"/>
</dbReference>
<gene>
    <name evidence="1" type="ORF">FN961_19850</name>
</gene>
<dbReference type="EMBL" id="VKGK01000030">
    <property type="protein sequence ID" value="TRY12613.1"/>
    <property type="molecule type" value="Genomic_DNA"/>
</dbReference>
<dbReference type="OrthoDB" id="6267188at2"/>
<comment type="caution">
    <text evidence="1">The sequence shown here is derived from an EMBL/GenBank/DDBJ whole genome shotgun (WGS) entry which is preliminary data.</text>
</comment>
<name>A0A553JJH0_SHEHA</name>
<reference evidence="2" key="1">
    <citation type="submission" date="2019-07" db="EMBL/GenBank/DDBJ databases">
        <title>Shewanella sp. YLB-08 draft genomic sequence.</title>
        <authorList>
            <person name="Yu L."/>
        </authorList>
    </citation>
    <scope>NUCLEOTIDE SEQUENCE [LARGE SCALE GENOMIC DNA]</scope>
    <source>
        <strain evidence="2">JCM 20706</strain>
    </source>
</reference>
<accession>A0A553JJH0</accession>
<dbReference type="AlphaFoldDB" id="A0A553JJH0"/>
<proteinExistence type="predicted"/>
<dbReference type="InterPro" id="IPR021753">
    <property type="entry name" value="DUF3319"/>
</dbReference>
<evidence type="ECO:0000313" key="2">
    <source>
        <dbReference type="Proteomes" id="UP000318126"/>
    </source>
</evidence>